<feature type="region of interest" description="Disordered" evidence="2">
    <location>
        <begin position="296"/>
        <end position="331"/>
    </location>
</feature>
<evidence type="ECO:0000256" key="2">
    <source>
        <dbReference type="SAM" id="MobiDB-lite"/>
    </source>
</evidence>
<name>A0A6G1HN79_9PEZI</name>
<comment type="similarity">
    <text evidence="1">Belongs to the gemin-2 family.</text>
</comment>
<feature type="compositionally biased region" description="Basic and acidic residues" evidence="2">
    <location>
        <begin position="305"/>
        <end position="318"/>
    </location>
</feature>
<dbReference type="PANTHER" id="PTHR12794">
    <property type="entry name" value="GEMIN2"/>
    <property type="match status" value="1"/>
</dbReference>
<dbReference type="EMBL" id="ML996703">
    <property type="protein sequence ID" value="KAF2397316.1"/>
    <property type="molecule type" value="Genomic_DNA"/>
</dbReference>
<reference evidence="3" key="1">
    <citation type="journal article" date="2020" name="Stud. Mycol.">
        <title>101 Dothideomycetes genomes: a test case for predicting lifestyles and emergence of pathogens.</title>
        <authorList>
            <person name="Haridas S."/>
            <person name="Albert R."/>
            <person name="Binder M."/>
            <person name="Bloem J."/>
            <person name="Labutti K."/>
            <person name="Salamov A."/>
            <person name="Andreopoulos B."/>
            <person name="Baker S."/>
            <person name="Barry K."/>
            <person name="Bills G."/>
            <person name="Bluhm B."/>
            <person name="Cannon C."/>
            <person name="Castanera R."/>
            <person name="Culley D."/>
            <person name="Daum C."/>
            <person name="Ezra D."/>
            <person name="Gonzalez J."/>
            <person name="Henrissat B."/>
            <person name="Kuo A."/>
            <person name="Liang C."/>
            <person name="Lipzen A."/>
            <person name="Lutzoni F."/>
            <person name="Magnuson J."/>
            <person name="Mondo S."/>
            <person name="Nolan M."/>
            <person name="Ohm R."/>
            <person name="Pangilinan J."/>
            <person name="Park H.-J."/>
            <person name="Ramirez L."/>
            <person name="Alfaro M."/>
            <person name="Sun H."/>
            <person name="Tritt A."/>
            <person name="Yoshinaga Y."/>
            <person name="Zwiers L.-H."/>
            <person name="Turgeon B."/>
            <person name="Goodwin S."/>
            <person name="Spatafora J."/>
            <person name="Crous P."/>
            <person name="Grigoriev I."/>
        </authorList>
    </citation>
    <scope>NUCLEOTIDE SEQUENCE</scope>
    <source>
        <strain evidence="3">CBS 262.69</strain>
    </source>
</reference>
<protein>
    <submittedName>
        <fullName evidence="3">Uncharacterized protein</fullName>
    </submittedName>
</protein>
<accession>A0A6G1HN79</accession>
<feature type="compositionally biased region" description="Basic residues" evidence="2">
    <location>
        <begin position="1"/>
        <end position="19"/>
    </location>
</feature>
<dbReference type="AlphaFoldDB" id="A0A6G1HN79"/>
<dbReference type="GO" id="GO:0000387">
    <property type="term" value="P:spliceosomal snRNP assembly"/>
    <property type="evidence" value="ECO:0007669"/>
    <property type="project" value="InterPro"/>
</dbReference>
<evidence type="ECO:0000313" key="4">
    <source>
        <dbReference type="Proteomes" id="UP000799640"/>
    </source>
</evidence>
<sequence length="445" mass="48790">MSVKRKHGMGGHGPLKRRGAILYDRGEDRIPDEERDPNAPRSNSAFPLYHGPGADDETFDAFEYLQRVRNEAKKIPHILTAPKPSTVVPGDDIGPRGRCADGAYIGVGEDFDTGEDTSPMTPVEACRLRMLQLFRAQRAALRRPLPPGAIEALGPDQPIHIPSRLKAARQTWWWMFKTRAPTRVQLAAMDKMSVLKALGMIREHLKRHRNVGRPVSQWVWGLLARMEDVGCLGSEEVAVVRELAKAADWVRHGFAVGKPGVKEDEVVEDEAVEDDAVEEEAMEEKETETELIVEDEPNVPVAVVEGERRPDPVYDHRNTSSPISEEGPQHGAETLEAAKARLLGNLSSSSQNKGNGPGDSEAGTEEYEPEPWTNGDLGAQTAAAGTSTGDIDDDTDDDDTSTMPNRNTRATIDMILLVVGVMYGQRDLLPGWGVWGGKKGRGFDA</sequence>
<dbReference type="Proteomes" id="UP000799640">
    <property type="component" value="Unassembled WGS sequence"/>
</dbReference>
<evidence type="ECO:0000313" key="3">
    <source>
        <dbReference type="EMBL" id="KAF2397316.1"/>
    </source>
</evidence>
<proteinExistence type="inferred from homology"/>
<organism evidence="3 4">
    <name type="scientific">Trichodelitschia bisporula</name>
    <dbReference type="NCBI Taxonomy" id="703511"/>
    <lineage>
        <taxon>Eukaryota</taxon>
        <taxon>Fungi</taxon>
        <taxon>Dikarya</taxon>
        <taxon>Ascomycota</taxon>
        <taxon>Pezizomycotina</taxon>
        <taxon>Dothideomycetes</taxon>
        <taxon>Dothideomycetes incertae sedis</taxon>
        <taxon>Phaeotrichales</taxon>
        <taxon>Phaeotrichaceae</taxon>
        <taxon>Trichodelitschia</taxon>
    </lineage>
</organism>
<gene>
    <name evidence="3" type="ORF">EJ06DRAFT_558896</name>
</gene>
<dbReference type="OrthoDB" id="428895at2759"/>
<dbReference type="Gene3D" id="1.20.58.1070">
    <property type="match status" value="1"/>
</dbReference>
<dbReference type="Pfam" id="PF04938">
    <property type="entry name" value="SIP1"/>
    <property type="match status" value="1"/>
</dbReference>
<dbReference type="PANTHER" id="PTHR12794:SF0">
    <property type="entry name" value="GEM-ASSOCIATED PROTEIN 2"/>
    <property type="match status" value="1"/>
</dbReference>
<dbReference type="GO" id="GO:0032797">
    <property type="term" value="C:SMN complex"/>
    <property type="evidence" value="ECO:0007669"/>
    <property type="project" value="TreeGrafter"/>
</dbReference>
<keyword evidence="4" id="KW-1185">Reference proteome</keyword>
<dbReference type="InterPro" id="IPR035426">
    <property type="entry name" value="Gemin2/Brr1"/>
</dbReference>
<dbReference type="GO" id="GO:0005634">
    <property type="term" value="C:nucleus"/>
    <property type="evidence" value="ECO:0007669"/>
    <property type="project" value="TreeGrafter"/>
</dbReference>
<evidence type="ECO:0000256" key="1">
    <source>
        <dbReference type="ARBA" id="ARBA00025758"/>
    </source>
</evidence>
<feature type="region of interest" description="Disordered" evidence="2">
    <location>
        <begin position="346"/>
        <end position="406"/>
    </location>
</feature>
<feature type="compositionally biased region" description="Acidic residues" evidence="2">
    <location>
        <begin position="390"/>
        <end position="400"/>
    </location>
</feature>
<feature type="compositionally biased region" description="Low complexity" evidence="2">
    <location>
        <begin position="378"/>
        <end position="389"/>
    </location>
</feature>
<feature type="region of interest" description="Disordered" evidence="2">
    <location>
        <begin position="1"/>
        <end position="47"/>
    </location>
</feature>